<dbReference type="PATRIC" id="fig|1544416.3.peg.102"/>
<evidence type="ECO:0000259" key="1">
    <source>
        <dbReference type="Pfam" id="PF22302"/>
    </source>
</evidence>
<dbReference type="Proteomes" id="UP000050517">
    <property type="component" value="Unassembled WGS sequence"/>
</dbReference>
<protein>
    <recommendedName>
        <fullName evidence="1">DUF6968 domain-containing protein</fullName>
    </recommendedName>
</protein>
<organism evidence="2 3">
    <name type="scientific">Corynebacterium oculi</name>
    <dbReference type="NCBI Taxonomy" id="1544416"/>
    <lineage>
        <taxon>Bacteria</taxon>
        <taxon>Bacillati</taxon>
        <taxon>Actinomycetota</taxon>
        <taxon>Actinomycetes</taxon>
        <taxon>Mycobacteriales</taxon>
        <taxon>Corynebacteriaceae</taxon>
        <taxon>Corynebacterium</taxon>
    </lineage>
</organism>
<dbReference type="AlphaFoldDB" id="A0A0Q0Z615"/>
<dbReference type="InterPro" id="IPR054241">
    <property type="entry name" value="DUF6968"/>
</dbReference>
<accession>A0A0Q0Z615</accession>
<evidence type="ECO:0000313" key="2">
    <source>
        <dbReference type="EMBL" id="KQB84969.1"/>
    </source>
</evidence>
<name>A0A0Q0Z615_9CORY</name>
<evidence type="ECO:0000313" key="3">
    <source>
        <dbReference type="Proteomes" id="UP000050517"/>
    </source>
</evidence>
<keyword evidence="3" id="KW-1185">Reference proteome</keyword>
<gene>
    <name evidence="2" type="ORF">Cocul_00101</name>
</gene>
<comment type="caution">
    <text evidence="2">The sequence shown here is derived from an EMBL/GenBank/DDBJ whole genome shotgun (WGS) entry which is preliminary data.</text>
</comment>
<dbReference type="STRING" id="1544416.Cocul_00101"/>
<dbReference type="Pfam" id="PF22302">
    <property type="entry name" value="DUF6968"/>
    <property type="match status" value="1"/>
</dbReference>
<sequence>MIVRELTRSDGLPVLLHVEAPVCEGDNWFTRWSIEGLNEQETLITVSSGGIDPLQSLLCALAGLGDRVHASGVSLTFLDLEQLQLLQAHDLLKR</sequence>
<reference evidence="2 3" key="1">
    <citation type="submission" date="2015-10" db="EMBL/GenBank/DDBJ databases">
        <title>Corynebacteirum lowii and Corynebacterium oculi species nova, derived from human clinical disease and and emended description of Corynebacterium mastiditis.</title>
        <authorList>
            <person name="Bernard K."/>
            <person name="Pacheco A.L."/>
            <person name="Mcdougall C."/>
            <person name="Burtx T."/>
            <person name="Weibe D."/>
            <person name="Tyler S."/>
            <person name="Olson A.B."/>
            <person name="Cnockaert M."/>
            <person name="Eguchi H."/>
            <person name="Kuwahara T."/>
            <person name="Nakayama-Imaohji H."/>
            <person name="Boudewijins M."/>
            <person name="Van Hoecke F."/>
            <person name="Bernier A.-M."/>
            <person name="Vandamme P."/>
        </authorList>
    </citation>
    <scope>NUCLEOTIDE SEQUENCE [LARGE SCALE GENOMIC DNA]</scope>
    <source>
        <strain evidence="2 3">NML 130210</strain>
    </source>
</reference>
<dbReference type="OrthoDB" id="4418285at2"/>
<dbReference type="RefSeq" id="WP_150114280.1">
    <property type="nucleotide sequence ID" value="NZ_LKST01000001.1"/>
</dbReference>
<proteinExistence type="predicted"/>
<dbReference type="EMBL" id="LKST01000001">
    <property type="protein sequence ID" value="KQB84969.1"/>
    <property type="molecule type" value="Genomic_DNA"/>
</dbReference>
<feature type="domain" description="DUF6968" evidence="1">
    <location>
        <begin position="4"/>
        <end position="71"/>
    </location>
</feature>